<keyword evidence="2" id="KW-1185">Reference proteome</keyword>
<accession>A0A1M6KG98</accession>
<sequence length="143" mass="16014">MIIFDLQCINGHVFEGWFDDLESLEDQLSRKLVSCPVCDSTEAVRVPSTFGIKTSSSQYREEAPPPQLNEEQIIKQLAEYVDKNFDNVGSKFTDEALKIHYGASEPRNIRGTSTKAQEELLAKEGVNFVKFPMPAAPKDDTDA</sequence>
<proteinExistence type="predicted"/>
<evidence type="ECO:0000313" key="1">
    <source>
        <dbReference type="EMBL" id="SHJ57892.1"/>
    </source>
</evidence>
<dbReference type="OrthoDB" id="5295943at2"/>
<dbReference type="PIRSF" id="PIRSF032131">
    <property type="entry name" value="UCP032131"/>
    <property type="match status" value="1"/>
</dbReference>
<dbReference type="STRING" id="1121393.SAMN02745216_01889"/>
<dbReference type="AlphaFoldDB" id="A0A1M6KG98"/>
<organism evidence="1 2">
    <name type="scientific">Desulfatibacillum alkenivorans DSM 16219</name>
    <dbReference type="NCBI Taxonomy" id="1121393"/>
    <lineage>
        <taxon>Bacteria</taxon>
        <taxon>Pseudomonadati</taxon>
        <taxon>Thermodesulfobacteriota</taxon>
        <taxon>Desulfobacteria</taxon>
        <taxon>Desulfobacterales</taxon>
        <taxon>Desulfatibacillaceae</taxon>
        <taxon>Desulfatibacillum</taxon>
    </lineage>
</organism>
<evidence type="ECO:0000313" key="2">
    <source>
        <dbReference type="Proteomes" id="UP000183994"/>
    </source>
</evidence>
<reference evidence="2" key="1">
    <citation type="submission" date="2016-11" db="EMBL/GenBank/DDBJ databases">
        <authorList>
            <person name="Varghese N."/>
            <person name="Submissions S."/>
        </authorList>
    </citation>
    <scope>NUCLEOTIDE SEQUENCE [LARGE SCALE GENOMIC DNA]</scope>
    <source>
        <strain evidence="2">DSM 16219</strain>
    </source>
</reference>
<dbReference type="InterPro" id="IPR009562">
    <property type="entry name" value="DUF1178"/>
</dbReference>
<dbReference type="EMBL" id="FQZU01000009">
    <property type="protein sequence ID" value="SHJ57892.1"/>
    <property type="molecule type" value="Genomic_DNA"/>
</dbReference>
<name>A0A1M6KG98_9BACT</name>
<dbReference type="Pfam" id="PF06676">
    <property type="entry name" value="DUF1178"/>
    <property type="match status" value="1"/>
</dbReference>
<protein>
    <submittedName>
        <fullName evidence="1">Uncharacterized protein</fullName>
    </submittedName>
</protein>
<dbReference type="RefSeq" id="WP_073475209.1">
    <property type="nucleotide sequence ID" value="NZ_FQZU01000009.1"/>
</dbReference>
<gene>
    <name evidence="1" type="ORF">SAMN02745216_01889</name>
</gene>
<dbReference type="Proteomes" id="UP000183994">
    <property type="component" value="Unassembled WGS sequence"/>
</dbReference>